<gene>
    <name evidence="1" type="ORF">CCMA1212_005029</name>
</gene>
<protein>
    <submittedName>
        <fullName evidence="1">Uncharacterized protein</fullName>
    </submittedName>
</protein>
<evidence type="ECO:0000313" key="2">
    <source>
        <dbReference type="Proteomes" id="UP001642720"/>
    </source>
</evidence>
<sequence length="126" mass="13459">MALRADLRQGGGCAGGRRWQCGGRRSGRVSRWKQPGVMRDEAAAAVISPVRIRHCGGSLLVRSAQLNPLDRAGRDAGSAHASACKYLQVPAWRADMQRCTSPSSSRHAVFSDVIGGCSPANQRDSE</sequence>
<dbReference type="GeneID" id="300576760"/>
<keyword evidence="2" id="KW-1185">Reference proteome</keyword>
<proteinExistence type="predicted"/>
<accession>A0ABY2H2V5</accession>
<dbReference type="EMBL" id="PPTA01000006">
    <property type="protein sequence ID" value="TFB02574.1"/>
    <property type="molecule type" value="Genomic_DNA"/>
</dbReference>
<dbReference type="RefSeq" id="XP_073558775.1">
    <property type="nucleotide sequence ID" value="XM_073702310.1"/>
</dbReference>
<reference evidence="1 2" key="1">
    <citation type="submission" date="2018-01" db="EMBL/GenBank/DDBJ databases">
        <title>Genome characterization of the sugarcane-associated fungus Trichoderma ghanense CCMA-1212 and their application in lignocelulose bioconversion.</title>
        <authorList>
            <person name="Steindorff A.S."/>
            <person name="Mendes T.D."/>
            <person name="Vilela E.S.D."/>
            <person name="Rodrigues D.S."/>
            <person name="Formighieri E.F."/>
            <person name="Melo I.S."/>
            <person name="Favaro L.C.L."/>
        </authorList>
    </citation>
    <scope>NUCLEOTIDE SEQUENCE [LARGE SCALE GENOMIC DNA]</scope>
    <source>
        <strain evidence="1 2">CCMA-1212</strain>
    </source>
</reference>
<organism evidence="1 2">
    <name type="scientific">Trichoderma ghanense</name>
    <dbReference type="NCBI Taxonomy" id="65468"/>
    <lineage>
        <taxon>Eukaryota</taxon>
        <taxon>Fungi</taxon>
        <taxon>Dikarya</taxon>
        <taxon>Ascomycota</taxon>
        <taxon>Pezizomycotina</taxon>
        <taxon>Sordariomycetes</taxon>
        <taxon>Hypocreomycetidae</taxon>
        <taxon>Hypocreales</taxon>
        <taxon>Hypocreaceae</taxon>
        <taxon>Trichoderma</taxon>
    </lineage>
</organism>
<dbReference type="Proteomes" id="UP001642720">
    <property type="component" value="Unassembled WGS sequence"/>
</dbReference>
<name>A0ABY2H2V5_9HYPO</name>
<evidence type="ECO:0000313" key="1">
    <source>
        <dbReference type="EMBL" id="TFB02574.1"/>
    </source>
</evidence>
<comment type="caution">
    <text evidence="1">The sequence shown here is derived from an EMBL/GenBank/DDBJ whole genome shotgun (WGS) entry which is preliminary data.</text>
</comment>